<keyword evidence="1" id="KW-0472">Membrane</keyword>
<evidence type="ECO:0000256" key="1">
    <source>
        <dbReference type="SAM" id="Phobius"/>
    </source>
</evidence>
<accession>A0A1F5T8J1</accession>
<evidence type="ECO:0000313" key="2">
    <source>
        <dbReference type="EMBL" id="OGF35016.1"/>
    </source>
</evidence>
<reference evidence="2 3" key="1">
    <citation type="journal article" date="2016" name="Nat. Commun.">
        <title>Thousands of microbial genomes shed light on interconnected biogeochemical processes in an aquifer system.</title>
        <authorList>
            <person name="Anantharaman K."/>
            <person name="Brown C.T."/>
            <person name="Hug L.A."/>
            <person name="Sharon I."/>
            <person name="Castelle C.J."/>
            <person name="Probst A.J."/>
            <person name="Thomas B.C."/>
            <person name="Singh A."/>
            <person name="Wilkins M.J."/>
            <person name="Karaoz U."/>
            <person name="Brodie E.L."/>
            <person name="Williams K.H."/>
            <person name="Hubbard S.S."/>
            <person name="Banfield J.F."/>
        </authorList>
    </citation>
    <scope>NUCLEOTIDE SEQUENCE [LARGE SCALE GENOMIC DNA]</scope>
</reference>
<keyword evidence="1" id="KW-0812">Transmembrane</keyword>
<evidence type="ECO:0000313" key="3">
    <source>
        <dbReference type="Proteomes" id="UP000178656"/>
    </source>
</evidence>
<protein>
    <submittedName>
        <fullName evidence="2">Uncharacterized protein</fullName>
    </submittedName>
</protein>
<feature type="transmembrane region" description="Helical" evidence="1">
    <location>
        <begin position="49"/>
        <end position="68"/>
    </location>
</feature>
<proteinExistence type="predicted"/>
<sequence length="81" mass="8926">MLVKLFLLLVLAVLVGAILVGIALIRDSIKPFKDEKGEPRTLTAFEKFIVAVAGSAFVLAILALVLPVDHPWIKKFKRQKS</sequence>
<dbReference type="AlphaFoldDB" id="A0A1F5T8J1"/>
<gene>
    <name evidence="2" type="ORF">A2482_01275</name>
</gene>
<dbReference type="Proteomes" id="UP000178656">
    <property type="component" value="Unassembled WGS sequence"/>
</dbReference>
<keyword evidence="1" id="KW-1133">Transmembrane helix</keyword>
<organism evidence="2 3">
    <name type="scientific">Candidatus Falkowbacteria bacterium RIFOXYC2_FULL_48_21</name>
    <dbReference type="NCBI Taxonomy" id="1798005"/>
    <lineage>
        <taxon>Bacteria</taxon>
        <taxon>Candidatus Falkowiibacteriota</taxon>
    </lineage>
</organism>
<name>A0A1F5T8J1_9BACT</name>
<comment type="caution">
    <text evidence="2">The sequence shown here is derived from an EMBL/GenBank/DDBJ whole genome shotgun (WGS) entry which is preliminary data.</text>
</comment>
<dbReference type="EMBL" id="MFGM01000065">
    <property type="protein sequence ID" value="OGF35016.1"/>
    <property type="molecule type" value="Genomic_DNA"/>
</dbReference>